<keyword evidence="3 6" id="KW-0547">Nucleotide-binding</keyword>
<dbReference type="InterPro" id="IPR008271">
    <property type="entry name" value="Ser/Thr_kinase_AS"/>
</dbReference>
<evidence type="ECO:0000313" key="9">
    <source>
        <dbReference type="EMBL" id="KAK9706610.1"/>
    </source>
</evidence>
<accession>A0AAW1JSA9</accession>
<protein>
    <recommendedName>
        <fullName evidence="8">Protein kinase domain-containing protein</fullName>
    </recommendedName>
</protein>
<reference evidence="9" key="1">
    <citation type="submission" date="2024-03" db="EMBL/GenBank/DDBJ databases">
        <title>WGS assembly of Saponaria officinalis var. Norfolk2.</title>
        <authorList>
            <person name="Jenkins J."/>
            <person name="Shu S."/>
            <person name="Grimwood J."/>
            <person name="Barry K."/>
            <person name="Goodstein D."/>
            <person name="Schmutz J."/>
            <person name="Leebens-Mack J."/>
            <person name="Osbourn A."/>
        </authorList>
    </citation>
    <scope>NUCLEOTIDE SEQUENCE [LARGE SCALE GENOMIC DNA]</scope>
    <source>
        <strain evidence="9">JIC</strain>
    </source>
</reference>
<organism evidence="9 10">
    <name type="scientific">Saponaria officinalis</name>
    <name type="common">Common soapwort</name>
    <name type="synonym">Lychnis saponaria</name>
    <dbReference type="NCBI Taxonomy" id="3572"/>
    <lineage>
        <taxon>Eukaryota</taxon>
        <taxon>Viridiplantae</taxon>
        <taxon>Streptophyta</taxon>
        <taxon>Embryophyta</taxon>
        <taxon>Tracheophyta</taxon>
        <taxon>Spermatophyta</taxon>
        <taxon>Magnoliopsida</taxon>
        <taxon>eudicotyledons</taxon>
        <taxon>Gunneridae</taxon>
        <taxon>Pentapetalae</taxon>
        <taxon>Caryophyllales</taxon>
        <taxon>Caryophyllaceae</taxon>
        <taxon>Caryophylleae</taxon>
        <taxon>Saponaria</taxon>
    </lineage>
</organism>
<sequence>MLVVVEGMTLSATVNNHSEEIETGDLPMFELEKLITATNNICDDNKLGRGGFGTVYKGKLEHGEDVAVKRLSKVSGQGLKEFMTEVLAISKLQHRNLVRLLGCCIGGGEKMVYELLPNGSLDARLFDRRHGGLLNWKTRFNIIHGICRGFLYLHRDSRLKIIHRDLKASNIVLDDQLNPKISDFGMARIFEGNEDQADTKTVVGTYGYMSPEYPMEGRFSEKSDVFSLGDYKW</sequence>
<dbReference type="Gene3D" id="1.10.510.10">
    <property type="entry name" value="Transferase(Phosphotransferase) domain 1"/>
    <property type="match status" value="1"/>
</dbReference>
<dbReference type="Pfam" id="PF07714">
    <property type="entry name" value="PK_Tyr_Ser-Thr"/>
    <property type="match status" value="1"/>
</dbReference>
<dbReference type="EMBL" id="JBDFQZ010000007">
    <property type="protein sequence ID" value="KAK9706610.1"/>
    <property type="molecule type" value="Genomic_DNA"/>
</dbReference>
<comment type="caution">
    <text evidence="9">The sequence shown here is derived from an EMBL/GenBank/DDBJ whole genome shotgun (WGS) entry which is preliminary data.</text>
</comment>
<feature type="domain" description="Protein kinase" evidence="8">
    <location>
        <begin position="41"/>
        <end position="233"/>
    </location>
</feature>
<dbReference type="InterPro" id="IPR017441">
    <property type="entry name" value="Protein_kinase_ATP_BS"/>
</dbReference>
<keyword evidence="1 7" id="KW-0723">Serine/threonine-protein kinase</keyword>
<dbReference type="PANTHER" id="PTHR27002:SF1082">
    <property type="entry name" value="OS06G0693000 PROTEIN"/>
    <property type="match status" value="1"/>
</dbReference>
<gene>
    <name evidence="9" type="ORF">RND81_07G138700</name>
</gene>
<name>A0AAW1JSA9_SAPOF</name>
<dbReference type="Proteomes" id="UP001443914">
    <property type="component" value="Unassembled WGS sequence"/>
</dbReference>
<keyword evidence="5 6" id="KW-0067">ATP-binding</keyword>
<keyword evidence="2" id="KW-0808">Transferase</keyword>
<evidence type="ECO:0000256" key="3">
    <source>
        <dbReference type="ARBA" id="ARBA00022741"/>
    </source>
</evidence>
<proteinExistence type="inferred from homology"/>
<dbReference type="GO" id="GO:0005524">
    <property type="term" value="F:ATP binding"/>
    <property type="evidence" value="ECO:0007669"/>
    <property type="project" value="UniProtKB-UniRule"/>
</dbReference>
<evidence type="ECO:0000256" key="1">
    <source>
        <dbReference type="ARBA" id="ARBA00022527"/>
    </source>
</evidence>
<evidence type="ECO:0000313" key="10">
    <source>
        <dbReference type="Proteomes" id="UP001443914"/>
    </source>
</evidence>
<dbReference type="SMART" id="SM00220">
    <property type="entry name" value="S_TKc"/>
    <property type="match status" value="1"/>
</dbReference>
<feature type="binding site" evidence="6">
    <location>
        <position position="69"/>
    </location>
    <ligand>
        <name>ATP</name>
        <dbReference type="ChEBI" id="CHEBI:30616"/>
    </ligand>
</feature>
<dbReference type="GO" id="GO:0004674">
    <property type="term" value="F:protein serine/threonine kinase activity"/>
    <property type="evidence" value="ECO:0007669"/>
    <property type="project" value="UniProtKB-KW"/>
</dbReference>
<keyword evidence="4" id="KW-0418">Kinase</keyword>
<evidence type="ECO:0000256" key="5">
    <source>
        <dbReference type="ARBA" id="ARBA00022840"/>
    </source>
</evidence>
<dbReference type="FunFam" id="1.10.510.10:FF:001019">
    <property type="entry name" value="G-type lectin S-receptor-like serine/threonine-protein kinase B120"/>
    <property type="match status" value="1"/>
</dbReference>
<dbReference type="PROSITE" id="PS00107">
    <property type="entry name" value="PROTEIN_KINASE_ATP"/>
    <property type="match status" value="1"/>
</dbReference>
<evidence type="ECO:0000256" key="4">
    <source>
        <dbReference type="ARBA" id="ARBA00022777"/>
    </source>
</evidence>
<evidence type="ECO:0000256" key="2">
    <source>
        <dbReference type="ARBA" id="ARBA00022679"/>
    </source>
</evidence>
<comment type="similarity">
    <text evidence="7">Belongs to the protein kinase superfamily.</text>
</comment>
<dbReference type="SUPFAM" id="SSF56112">
    <property type="entry name" value="Protein kinase-like (PK-like)"/>
    <property type="match status" value="1"/>
</dbReference>
<dbReference type="InterPro" id="IPR000719">
    <property type="entry name" value="Prot_kinase_dom"/>
</dbReference>
<dbReference type="AlphaFoldDB" id="A0AAW1JSA9"/>
<dbReference type="InterPro" id="IPR011009">
    <property type="entry name" value="Kinase-like_dom_sf"/>
</dbReference>
<dbReference type="FunFam" id="3.30.200.20:FF:001238">
    <property type="entry name" value="Os08g0179000 protein"/>
    <property type="match status" value="1"/>
</dbReference>
<dbReference type="PROSITE" id="PS50011">
    <property type="entry name" value="PROTEIN_KINASE_DOM"/>
    <property type="match status" value="1"/>
</dbReference>
<evidence type="ECO:0000256" key="7">
    <source>
        <dbReference type="RuleBase" id="RU000304"/>
    </source>
</evidence>
<evidence type="ECO:0000259" key="8">
    <source>
        <dbReference type="PROSITE" id="PS50011"/>
    </source>
</evidence>
<evidence type="ECO:0000256" key="6">
    <source>
        <dbReference type="PROSITE-ProRule" id="PRU10141"/>
    </source>
</evidence>
<dbReference type="PROSITE" id="PS00108">
    <property type="entry name" value="PROTEIN_KINASE_ST"/>
    <property type="match status" value="1"/>
</dbReference>
<dbReference type="PANTHER" id="PTHR27002">
    <property type="entry name" value="RECEPTOR-LIKE SERINE/THREONINE-PROTEIN KINASE SD1-8"/>
    <property type="match status" value="1"/>
</dbReference>
<dbReference type="GO" id="GO:0005886">
    <property type="term" value="C:plasma membrane"/>
    <property type="evidence" value="ECO:0007669"/>
    <property type="project" value="TreeGrafter"/>
</dbReference>
<dbReference type="Gene3D" id="3.30.200.20">
    <property type="entry name" value="Phosphorylase Kinase, domain 1"/>
    <property type="match status" value="1"/>
</dbReference>
<keyword evidence="10" id="KW-1185">Reference proteome</keyword>
<dbReference type="InterPro" id="IPR001245">
    <property type="entry name" value="Ser-Thr/Tyr_kinase_cat_dom"/>
</dbReference>